<dbReference type="Gene3D" id="3.30.460.30">
    <property type="entry name" value="Glutamyl-tRNA reductase, N-terminal domain"/>
    <property type="match status" value="1"/>
</dbReference>
<comment type="miscellaneous">
    <text evidence="8">During catalysis, the active site Cys acts as a nucleophile attacking the alpha-carbonyl group of tRNA-bound glutamate with the formation of a thioester intermediate between enzyme and glutamate, and the concomitant release of tRNA(Glu). The thioester intermediate is finally reduced by direct hydride transfer from NADPH, to form the product GSA.</text>
</comment>
<feature type="domain" description="Glutamyl-tRNA reductase N-terminal" evidence="12">
    <location>
        <begin position="10"/>
        <end position="146"/>
    </location>
</feature>
<dbReference type="PROSITE" id="PS00747">
    <property type="entry name" value="GLUTR"/>
    <property type="match status" value="1"/>
</dbReference>
<evidence type="ECO:0000256" key="8">
    <source>
        <dbReference type="HAMAP-Rule" id="MF_00087"/>
    </source>
</evidence>
<evidence type="ECO:0000256" key="2">
    <source>
        <dbReference type="ARBA" id="ARBA00005916"/>
    </source>
</evidence>
<name>A0ABQ5NB90_9CLOT</name>
<dbReference type="PIRSF" id="PIRSF000445">
    <property type="entry name" value="4pyrrol_synth_GluRdtase"/>
    <property type="match status" value="1"/>
</dbReference>
<comment type="subunit">
    <text evidence="8">Homodimer.</text>
</comment>
<dbReference type="EMBL" id="BRXR01000001">
    <property type="protein sequence ID" value="GLC32465.1"/>
    <property type="molecule type" value="Genomic_DNA"/>
</dbReference>
<keyword evidence="14" id="KW-1185">Reference proteome</keyword>
<keyword evidence="4 8" id="KW-0521">NADP</keyword>
<evidence type="ECO:0000256" key="6">
    <source>
        <dbReference type="ARBA" id="ARBA00023244"/>
    </source>
</evidence>
<dbReference type="EC" id="1.2.1.70" evidence="3 8"/>
<gene>
    <name evidence="13" type="primary">hemA_2</name>
    <name evidence="8" type="synonym">hemA</name>
    <name evidence="13" type="ORF">bsdE14_38750</name>
</gene>
<feature type="binding site" evidence="8">
    <location>
        <begin position="177"/>
        <end position="182"/>
    </location>
    <ligand>
        <name>NADP(+)</name>
        <dbReference type="ChEBI" id="CHEBI:58349"/>
    </ligand>
</feature>
<feature type="binding site" evidence="8">
    <location>
        <position position="112"/>
    </location>
    <ligand>
        <name>substrate</name>
    </ligand>
</feature>
<evidence type="ECO:0000313" key="13">
    <source>
        <dbReference type="EMBL" id="GLC32465.1"/>
    </source>
</evidence>
<evidence type="ECO:0000259" key="10">
    <source>
        <dbReference type="Pfam" id="PF00745"/>
    </source>
</evidence>
<dbReference type="Gene3D" id="3.40.50.720">
    <property type="entry name" value="NAD(P)-binding Rossmann-like Domain"/>
    <property type="match status" value="1"/>
</dbReference>
<keyword evidence="5 8" id="KW-0560">Oxidoreductase</keyword>
<feature type="binding site" evidence="8">
    <location>
        <begin position="45"/>
        <end position="48"/>
    </location>
    <ligand>
        <name>substrate</name>
    </ligand>
</feature>
<evidence type="ECO:0000256" key="9">
    <source>
        <dbReference type="RuleBase" id="RU000584"/>
    </source>
</evidence>
<evidence type="ECO:0000256" key="7">
    <source>
        <dbReference type="ARBA" id="ARBA00047464"/>
    </source>
</evidence>
<comment type="caution">
    <text evidence="13">The sequence shown here is derived from an EMBL/GenBank/DDBJ whole genome shotgun (WGS) entry which is preliminary data.</text>
</comment>
<dbReference type="HAMAP" id="MF_00087">
    <property type="entry name" value="Glu_tRNA_reductase"/>
    <property type="match status" value="1"/>
</dbReference>
<organism evidence="13 14">
    <name type="scientific">Clostridium omnivorum</name>
    <dbReference type="NCBI Taxonomy" id="1604902"/>
    <lineage>
        <taxon>Bacteria</taxon>
        <taxon>Bacillati</taxon>
        <taxon>Bacillota</taxon>
        <taxon>Clostridia</taxon>
        <taxon>Eubacteriales</taxon>
        <taxon>Clostridiaceae</taxon>
        <taxon>Clostridium</taxon>
    </lineage>
</organism>
<comment type="domain">
    <text evidence="8">Possesses an unusual extended V-shaped dimeric structure with each monomer consisting of three distinct domains arranged along a curved 'spinal' alpha-helix. The N-terminal catalytic domain specifically recognizes the glutamate moiety of the substrate. The second domain is the NADPH-binding domain, and the third C-terminal domain is responsible for dimerization.</text>
</comment>
<keyword evidence="6 8" id="KW-0627">Porphyrin biosynthesis</keyword>
<dbReference type="PANTHER" id="PTHR43013">
    <property type="entry name" value="GLUTAMYL-TRNA REDUCTASE"/>
    <property type="match status" value="1"/>
</dbReference>
<sequence>MLQLIGIKSNCTVEIREKLSIIPKHSERTINELLGLCKEVVVLSTCNRTEIYFDCEISDEGVVEEIFIRLGWNKKFINYIFRKKEEEVTKHLMELSCGFYSKILGEDQILGQVKIAYEESLKLKAVSRDLQRLFQLAITCGKEFRDKAELYKIPVSSSSIVVKEALAKGAKKFMVLGYGEVGQLTCKYILGINFESLYIVVRNGSCIDINDHRIRVIPFEQRKYHYKDVDCIISCTSAPHTVVSKNDIPDKKLIIYDLAVPRDVDNEVASLEQVEVYDIDKISLIDDENKKIRELKMSEFKYIVDKYIKEYKDWQCIKEITPQITKIKITGEKIYSKRYNTFVNKKHTKDNEVLARTLLKSTSDAYVNKAIEVLKEEYLKGRGEECLKIIQRIFCQPS</sequence>
<feature type="active site" description="Nucleophile" evidence="8">
    <location>
        <position position="46"/>
    </location>
</feature>
<feature type="domain" description="Tetrapyrrole biosynthesis glutamyl-tRNA reductase dimerisation" evidence="10">
    <location>
        <begin position="301"/>
        <end position="394"/>
    </location>
</feature>
<evidence type="ECO:0000313" key="14">
    <source>
        <dbReference type="Proteomes" id="UP001208567"/>
    </source>
</evidence>
<feature type="site" description="Important for activity" evidence="8">
    <location>
        <position position="91"/>
    </location>
</feature>
<protein>
    <recommendedName>
        <fullName evidence="3 8">Glutamyl-tRNA reductase</fullName>
        <shortName evidence="8">GluTR</shortName>
        <ecNumber evidence="3 8">1.2.1.70</ecNumber>
    </recommendedName>
</protein>
<dbReference type="SUPFAM" id="SSF69742">
    <property type="entry name" value="Glutamyl tRNA-reductase catalytic, N-terminal domain"/>
    <property type="match status" value="1"/>
</dbReference>
<evidence type="ECO:0000256" key="5">
    <source>
        <dbReference type="ARBA" id="ARBA00023002"/>
    </source>
</evidence>
<dbReference type="InterPro" id="IPR015895">
    <property type="entry name" value="4pyrrol_synth_GluRdtase_N"/>
</dbReference>
<dbReference type="Pfam" id="PF05201">
    <property type="entry name" value="GlutR_N"/>
    <property type="match status" value="1"/>
</dbReference>
<evidence type="ECO:0000259" key="12">
    <source>
        <dbReference type="Pfam" id="PF05201"/>
    </source>
</evidence>
<comment type="similarity">
    <text evidence="2 8 9">Belongs to the glutamyl-tRNA reductase family.</text>
</comment>
<evidence type="ECO:0000259" key="11">
    <source>
        <dbReference type="Pfam" id="PF01488"/>
    </source>
</evidence>
<dbReference type="InterPro" id="IPR000343">
    <property type="entry name" value="4pyrrol_synth_GluRdtase"/>
</dbReference>
<dbReference type="InterPro" id="IPR036291">
    <property type="entry name" value="NAD(P)-bd_dom_sf"/>
</dbReference>
<feature type="domain" description="Quinate/shikimate 5-dehydrogenase/glutamyl-tRNA reductase" evidence="11">
    <location>
        <begin position="170"/>
        <end position="283"/>
    </location>
</feature>
<dbReference type="InterPro" id="IPR036343">
    <property type="entry name" value="GluRdtase_N_sf"/>
</dbReference>
<dbReference type="InterPro" id="IPR015896">
    <property type="entry name" value="4pyrrol_synth_GluRdtase_dimer"/>
</dbReference>
<dbReference type="Pfam" id="PF00745">
    <property type="entry name" value="GlutR_dimer"/>
    <property type="match status" value="1"/>
</dbReference>
<feature type="binding site" evidence="8">
    <location>
        <begin position="106"/>
        <end position="108"/>
    </location>
    <ligand>
        <name>substrate</name>
    </ligand>
</feature>
<accession>A0ABQ5NB90</accession>
<dbReference type="Proteomes" id="UP001208567">
    <property type="component" value="Unassembled WGS sequence"/>
</dbReference>
<dbReference type="InterPro" id="IPR018214">
    <property type="entry name" value="GluRdtase_CS"/>
</dbReference>
<evidence type="ECO:0000256" key="4">
    <source>
        <dbReference type="ARBA" id="ARBA00022857"/>
    </source>
</evidence>
<reference evidence="13 14" key="1">
    <citation type="journal article" date="2024" name="Int. J. Syst. Evol. Microbiol.">
        <title>Clostridium omnivorum sp. nov., isolated from anoxic soil under the treatment of reductive soil disinfestation.</title>
        <authorList>
            <person name="Ueki A."/>
            <person name="Tonouchi A."/>
            <person name="Kaku N."/>
            <person name="Honma S."/>
            <person name="Ueki K."/>
        </authorList>
    </citation>
    <scope>NUCLEOTIDE SEQUENCE [LARGE SCALE GENOMIC DNA]</scope>
    <source>
        <strain evidence="13 14">E14</strain>
    </source>
</reference>
<dbReference type="SUPFAM" id="SSF51735">
    <property type="entry name" value="NAD(P)-binding Rossmann-fold domains"/>
    <property type="match status" value="1"/>
</dbReference>
<evidence type="ECO:0000256" key="3">
    <source>
        <dbReference type="ARBA" id="ARBA00012970"/>
    </source>
</evidence>
<dbReference type="PANTHER" id="PTHR43013:SF1">
    <property type="entry name" value="GLUTAMYL-TRNA REDUCTASE"/>
    <property type="match status" value="1"/>
</dbReference>
<dbReference type="InterPro" id="IPR006151">
    <property type="entry name" value="Shikm_DH/Glu-tRNA_Rdtase"/>
</dbReference>
<comment type="pathway">
    <text evidence="1 8 9">Porphyrin-containing compound metabolism; protoporphyrin-IX biosynthesis; 5-aminolevulinate from L-glutamyl-tRNA(Glu): step 1/2.</text>
</comment>
<dbReference type="Pfam" id="PF01488">
    <property type="entry name" value="Shikimate_DH"/>
    <property type="match status" value="1"/>
</dbReference>
<dbReference type="RefSeq" id="WP_264851772.1">
    <property type="nucleotide sequence ID" value="NZ_BRXR01000001.1"/>
</dbReference>
<comment type="catalytic activity">
    <reaction evidence="7 8 9">
        <text>(S)-4-amino-5-oxopentanoate + tRNA(Glu) + NADP(+) = L-glutamyl-tRNA(Glu) + NADPH + H(+)</text>
        <dbReference type="Rhea" id="RHEA:12344"/>
        <dbReference type="Rhea" id="RHEA-COMP:9663"/>
        <dbReference type="Rhea" id="RHEA-COMP:9680"/>
        <dbReference type="ChEBI" id="CHEBI:15378"/>
        <dbReference type="ChEBI" id="CHEBI:57501"/>
        <dbReference type="ChEBI" id="CHEBI:57783"/>
        <dbReference type="ChEBI" id="CHEBI:58349"/>
        <dbReference type="ChEBI" id="CHEBI:78442"/>
        <dbReference type="ChEBI" id="CHEBI:78520"/>
        <dbReference type="EC" id="1.2.1.70"/>
    </reaction>
</comment>
<evidence type="ECO:0000256" key="1">
    <source>
        <dbReference type="ARBA" id="ARBA00005059"/>
    </source>
</evidence>
<feature type="binding site" evidence="8">
    <location>
        <position position="101"/>
    </location>
    <ligand>
        <name>substrate</name>
    </ligand>
</feature>
<dbReference type="NCBIfam" id="TIGR01035">
    <property type="entry name" value="hemA"/>
    <property type="match status" value="1"/>
</dbReference>
<proteinExistence type="inferred from homology"/>
<comment type="function">
    <text evidence="8">Catalyzes the NADPH-dependent reduction of glutamyl-tRNA(Glu) to glutamate 1-semialdehyde (GSA).</text>
</comment>